<sequence>MRVVSLARSRHRPIARLRGVFTAAVVVGVTVLGATHAIGPAAAAPEPSASVSVEQQLADLIGAGLRPAPDGRRPQPIVDTGSGSGSAARSHASRVIGEGPEVSAFLAAFVNGLSHPDAAPAGANKPDCRPSAEHPRPVVLVHGTWLNAYDTFAYLSPRIAREGYCVFTFNFGRSSLFEGGGLGPLLPGRYGVGPMEDSARQLRDYVDTILAATGAEKVDIVAHSQGGPVSSQYLKFEGGAEKVGKLISFGGTNHGTSLMGMATLGRLMTNLGLNILGFYRPLIGQANIQQVVGSEFYANLNRDGDTVPGIEYTAVGTRHDQISNPFEWTFLRPGPEAPVQNITLQDGCEQDMSDHLTLMYSPRAAAIALRALDPQASIELTCAFNPWMIGGGGSL</sequence>
<protein>
    <submittedName>
        <fullName evidence="3">Triacylglycerol esterase/lipase EstA, alpha/beta hydrolase fold</fullName>
    </submittedName>
</protein>
<evidence type="ECO:0000313" key="3">
    <source>
        <dbReference type="EMBL" id="SNY74562.1"/>
    </source>
</evidence>
<dbReference type="Pfam" id="PF12697">
    <property type="entry name" value="Abhydrolase_6"/>
    <property type="match status" value="1"/>
</dbReference>
<evidence type="ECO:0000259" key="2">
    <source>
        <dbReference type="Pfam" id="PF12697"/>
    </source>
</evidence>
<dbReference type="Gene3D" id="3.40.50.1820">
    <property type="entry name" value="alpha/beta hydrolase"/>
    <property type="match status" value="1"/>
</dbReference>
<dbReference type="OrthoDB" id="8871309at2"/>
<evidence type="ECO:0000313" key="4">
    <source>
        <dbReference type="Proteomes" id="UP000219565"/>
    </source>
</evidence>
<name>A0A285KPJ1_9NOCA</name>
<accession>A0A285KPJ1</accession>
<dbReference type="EMBL" id="OBEG01000001">
    <property type="protein sequence ID" value="SNY74562.1"/>
    <property type="molecule type" value="Genomic_DNA"/>
</dbReference>
<feature type="domain" description="AB hydrolase-1" evidence="2">
    <location>
        <begin position="138"/>
        <end position="366"/>
    </location>
</feature>
<dbReference type="AlphaFoldDB" id="A0A285KPJ1"/>
<proteinExistence type="predicted"/>
<dbReference type="InterPro" id="IPR029058">
    <property type="entry name" value="AB_hydrolase_fold"/>
</dbReference>
<dbReference type="STRING" id="1379680.GCA_001612615_00745"/>
<organism evidence="3 4">
    <name type="scientific">Nocardia amikacinitolerans</name>
    <dbReference type="NCBI Taxonomy" id="756689"/>
    <lineage>
        <taxon>Bacteria</taxon>
        <taxon>Bacillati</taxon>
        <taxon>Actinomycetota</taxon>
        <taxon>Actinomycetes</taxon>
        <taxon>Mycobacteriales</taxon>
        <taxon>Nocardiaceae</taxon>
        <taxon>Nocardia</taxon>
    </lineage>
</organism>
<dbReference type="InterPro" id="IPR000073">
    <property type="entry name" value="AB_hydrolase_1"/>
</dbReference>
<dbReference type="PANTHER" id="PTHR32015">
    <property type="entry name" value="FASTING INDUCED LIPASE"/>
    <property type="match status" value="1"/>
</dbReference>
<dbReference type="Proteomes" id="UP000219565">
    <property type="component" value="Unassembled WGS sequence"/>
</dbReference>
<dbReference type="GO" id="GO:0016042">
    <property type="term" value="P:lipid catabolic process"/>
    <property type="evidence" value="ECO:0007669"/>
    <property type="project" value="InterPro"/>
</dbReference>
<dbReference type="PANTHER" id="PTHR32015:SF1">
    <property type="entry name" value="LIPASE"/>
    <property type="match status" value="1"/>
</dbReference>
<gene>
    <name evidence="3" type="ORF">SAMN04244553_0278</name>
</gene>
<keyword evidence="4" id="KW-1185">Reference proteome</keyword>
<feature type="region of interest" description="Disordered" evidence="1">
    <location>
        <begin position="64"/>
        <end position="89"/>
    </location>
</feature>
<keyword evidence="3" id="KW-0378">Hydrolase</keyword>
<evidence type="ECO:0000256" key="1">
    <source>
        <dbReference type="SAM" id="MobiDB-lite"/>
    </source>
</evidence>
<dbReference type="GO" id="GO:0016298">
    <property type="term" value="F:lipase activity"/>
    <property type="evidence" value="ECO:0007669"/>
    <property type="project" value="TreeGrafter"/>
</dbReference>
<reference evidence="3 4" key="1">
    <citation type="submission" date="2017-09" db="EMBL/GenBank/DDBJ databases">
        <authorList>
            <person name="Ehlers B."/>
            <person name="Leendertz F.H."/>
        </authorList>
    </citation>
    <scope>NUCLEOTIDE SEQUENCE [LARGE SCALE GENOMIC DNA]</scope>
    <source>
        <strain evidence="3 4">DSM 45537</strain>
    </source>
</reference>
<dbReference type="SUPFAM" id="SSF53474">
    <property type="entry name" value="alpha/beta-Hydrolases"/>
    <property type="match status" value="1"/>
</dbReference>
<dbReference type="InterPro" id="IPR002918">
    <property type="entry name" value="Lipase_EstA/Esterase_EstB"/>
</dbReference>